<gene>
    <name evidence="1" type="ORF">BTO10_17070</name>
</gene>
<keyword evidence="2" id="KW-1185">Reference proteome</keyword>
<proteinExistence type="predicted"/>
<organism evidence="1 2">
    <name type="scientific">Vibrio chagasii</name>
    <dbReference type="NCBI Taxonomy" id="170679"/>
    <lineage>
        <taxon>Bacteria</taxon>
        <taxon>Pseudomonadati</taxon>
        <taxon>Pseudomonadota</taxon>
        <taxon>Gammaproteobacteria</taxon>
        <taxon>Vibrionales</taxon>
        <taxon>Vibrionaceae</taxon>
        <taxon>Vibrio</taxon>
    </lineage>
</organism>
<protein>
    <submittedName>
        <fullName evidence="1">Uncharacterized protein</fullName>
    </submittedName>
</protein>
<accession>A0A2S7VFS4</accession>
<evidence type="ECO:0000313" key="2">
    <source>
        <dbReference type="Proteomes" id="UP000238707"/>
    </source>
</evidence>
<dbReference type="EMBL" id="MSCI01000002">
    <property type="protein sequence ID" value="PQJ61037.1"/>
    <property type="molecule type" value="Genomic_DNA"/>
</dbReference>
<dbReference type="Proteomes" id="UP000238707">
    <property type="component" value="Unassembled WGS sequence"/>
</dbReference>
<name>A0A2S7VFS4_9VIBR</name>
<dbReference type="AlphaFoldDB" id="A0A2S7VFS4"/>
<sequence>MRFKATGLYQTNVSELAARVLVPTRGTKFKEAASLDAAFYVLKRLVCTKPMSQPKNWTLLCPVPSANQKSHERVRGLLNFETTG</sequence>
<comment type="caution">
    <text evidence="1">The sequence shown here is derived from an EMBL/GenBank/DDBJ whole genome shotgun (WGS) entry which is preliminary data.</text>
</comment>
<evidence type="ECO:0000313" key="1">
    <source>
        <dbReference type="EMBL" id="PQJ61037.1"/>
    </source>
</evidence>
<reference evidence="1 2" key="1">
    <citation type="submission" date="2016-12" db="EMBL/GenBank/DDBJ databases">
        <title>Diversity of luminous bacteria.</title>
        <authorList>
            <person name="Yoshizawa S."/>
            <person name="Kogure K."/>
        </authorList>
    </citation>
    <scope>NUCLEOTIDE SEQUENCE [LARGE SCALE GENOMIC DNA]</scope>
    <source>
        <strain evidence="1 2">LC2-408</strain>
    </source>
</reference>